<accession>A6GHN8</accession>
<evidence type="ECO:0000313" key="2">
    <source>
        <dbReference type="Proteomes" id="UP000005801"/>
    </source>
</evidence>
<comment type="caution">
    <text evidence="1">The sequence shown here is derived from an EMBL/GenBank/DDBJ whole genome shotgun (WGS) entry which is preliminary data.</text>
</comment>
<protein>
    <submittedName>
        <fullName evidence="1">Uncharacterized protein</fullName>
    </submittedName>
</protein>
<organism evidence="1 2">
    <name type="scientific">Plesiocystis pacifica SIR-1</name>
    <dbReference type="NCBI Taxonomy" id="391625"/>
    <lineage>
        <taxon>Bacteria</taxon>
        <taxon>Pseudomonadati</taxon>
        <taxon>Myxococcota</taxon>
        <taxon>Polyangia</taxon>
        <taxon>Nannocystales</taxon>
        <taxon>Nannocystaceae</taxon>
        <taxon>Plesiocystis</taxon>
    </lineage>
</organism>
<reference evidence="1 2" key="1">
    <citation type="submission" date="2007-06" db="EMBL/GenBank/DDBJ databases">
        <authorList>
            <person name="Shimkets L."/>
            <person name="Ferriera S."/>
            <person name="Johnson J."/>
            <person name="Kravitz S."/>
            <person name="Beeson K."/>
            <person name="Sutton G."/>
            <person name="Rogers Y.-H."/>
            <person name="Friedman R."/>
            <person name="Frazier M."/>
            <person name="Venter J.C."/>
        </authorList>
    </citation>
    <scope>NUCLEOTIDE SEQUENCE [LARGE SCALE GENOMIC DNA]</scope>
    <source>
        <strain evidence="1 2">SIR-1</strain>
    </source>
</reference>
<keyword evidence="2" id="KW-1185">Reference proteome</keyword>
<evidence type="ECO:0000313" key="1">
    <source>
        <dbReference type="EMBL" id="EDM74618.1"/>
    </source>
</evidence>
<dbReference type="EMBL" id="ABCS01000122">
    <property type="protein sequence ID" value="EDM74618.1"/>
    <property type="molecule type" value="Genomic_DNA"/>
</dbReference>
<dbReference type="AlphaFoldDB" id="A6GHN8"/>
<dbReference type="Proteomes" id="UP000005801">
    <property type="component" value="Unassembled WGS sequence"/>
</dbReference>
<name>A6GHN8_9BACT</name>
<gene>
    <name evidence="1" type="ORF">PPSIR1_31183</name>
</gene>
<sequence>MSSEHPSKPLLADDGLPLPVDSERIEALRVLSRELW</sequence>
<proteinExistence type="predicted"/>